<accession>A0ACC1XPG0</accession>
<sequence>MNLAEFLNFAKSLDRVFPQPAGTIDSNFLFNNYDSSSSTPDVVDLRRRLSSLLPINYRIFSDAEKLAELSILSTNLLLRDNSLSAFQVSILKRMEQLPAMSKSIFEIKELADHLENLIFSFQFNMSKASSLWTEYNNSRQRLFSLQAEIEANDRTLQEIDEQIAKLRVRRFELQSLGEFKRKEVMDLSCSHNNIVNNLAKAIDKIKAADMTTEILNSEKKCLIDRCTEIKDKFDPLNDFTI</sequence>
<comment type="caution">
    <text evidence="1">The sequence shown here is derived from an EMBL/GenBank/DDBJ whole genome shotgun (WGS) entry which is preliminary data.</text>
</comment>
<evidence type="ECO:0000313" key="2">
    <source>
        <dbReference type="Proteomes" id="UP001164539"/>
    </source>
</evidence>
<dbReference type="EMBL" id="CM051401">
    <property type="protein sequence ID" value="KAJ4713208.1"/>
    <property type="molecule type" value="Genomic_DNA"/>
</dbReference>
<evidence type="ECO:0000313" key="1">
    <source>
        <dbReference type="EMBL" id="KAJ4713208.1"/>
    </source>
</evidence>
<keyword evidence="2" id="KW-1185">Reference proteome</keyword>
<name>A0ACC1XPG0_MELAZ</name>
<organism evidence="1 2">
    <name type="scientific">Melia azedarach</name>
    <name type="common">Chinaberry tree</name>
    <dbReference type="NCBI Taxonomy" id="155640"/>
    <lineage>
        <taxon>Eukaryota</taxon>
        <taxon>Viridiplantae</taxon>
        <taxon>Streptophyta</taxon>
        <taxon>Embryophyta</taxon>
        <taxon>Tracheophyta</taxon>
        <taxon>Spermatophyta</taxon>
        <taxon>Magnoliopsida</taxon>
        <taxon>eudicotyledons</taxon>
        <taxon>Gunneridae</taxon>
        <taxon>Pentapetalae</taxon>
        <taxon>rosids</taxon>
        <taxon>malvids</taxon>
        <taxon>Sapindales</taxon>
        <taxon>Meliaceae</taxon>
        <taxon>Melia</taxon>
    </lineage>
</organism>
<reference evidence="1 2" key="1">
    <citation type="journal article" date="2023" name="Science">
        <title>Complex scaffold remodeling in plant triterpene biosynthesis.</title>
        <authorList>
            <person name="De La Pena R."/>
            <person name="Hodgson H."/>
            <person name="Liu J.C."/>
            <person name="Stephenson M.J."/>
            <person name="Martin A.C."/>
            <person name="Owen C."/>
            <person name="Harkess A."/>
            <person name="Leebens-Mack J."/>
            <person name="Jimenez L.E."/>
            <person name="Osbourn A."/>
            <person name="Sattely E.S."/>
        </authorList>
    </citation>
    <scope>NUCLEOTIDE SEQUENCE [LARGE SCALE GENOMIC DNA]</scope>
    <source>
        <strain evidence="2">cv. JPN11</strain>
        <tissue evidence="1">Leaf</tissue>
    </source>
</reference>
<protein>
    <submittedName>
        <fullName evidence="1">Spindle assembly abnormal 6</fullName>
    </submittedName>
</protein>
<dbReference type="Proteomes" id="UP001164539">
    <property type="component" value="Chromosome 8"/>
</dbReference>
<gene>
    <name evidence="1" type="ORF">OWV82_015332</name>
</gene>
<proteinExistence type="predicted"/>